<keyword evidence="17" id="KW-0325">Glycoprotein</keyword>
<dbReference type="PROSITE" id="PS50011">
    <property type="entry name" value="PROTEIN_KINASE_DOM"/>
    <property type="match status" value="1"/>
</dbReference>
<evidence type="ECO:0000256" key="7">
    <source>
        <dbReference type="ARBA" id="ARBA00022679"/>
    </source>
</evidence>
<dbReference type="PANTHER" id="PTHR48055">
    <property type="entry name" value="LEUCINE-RICH REPEAT RECEPTOR PROTEIN KINASE EMS1"/>
    <property type="match status" value="1"/>
</dbReference>
<keyword evidence="22" id="KW-1185">Reference proteome</keyword>
<dbReference type="EC" id="2.7.11.1" evidence="2"/>
<evidence type="ECO:0000256" key="13">
    <source>
        <dbReference type="ARBA" id="ARBA00022840"/>
    </source>
</evidence>
<evidence type="ECO:0000256" key="15">
    <source>
        <dbReference type="ARBA" id="ARBA00023136"/>
    </source>
</evidence>
<organism evidence="21 22">
    <name type="scientific">Hibiscus syriacus</name>
    <name type="common">Rose of Sharon</name>
    <dbReference type="NCBI Taxonomy" id="106335"/>
    <lineage>
        <taxon>Eukaryota</taxon>
        <taxon>Viridiplantae</taxon>
        <taxon>Streptophyta</taxon>
        <taxon>Embryophyta</taxon>
        <taxon>Tracheophyta</taxon>
        <taxon>Spermatophyta</taxon>
        <taxon>Magnoliopsida</taxon>
        <taxon>eudicotyledons</taxon>
        <taxon>Gunneridae</taxon>
        <taxon>Pentapetalae</taxon>
        <taxon>rosids</taxon>
        <taxon>malvids</taxon>
        <taxon>Malvales</taxon>
        <taxon>Malvaceae</taxon>
        <taxon>Malvoideae</taxon>
        <taxon>Hibiscus</taxon>
    </lineage>
</organism>
<evidence type="ECO:0000256" key="18">
    <source>
        <dbReference type="ARBA" id="ARBA00047899"/>
    </source>
</evidence>
<dbReference type="GO" id="GO:0004674">
    <property type="term" value="F:protein serine/threonine kinase activity"/>
    <property type="evidence" value="ECO:0007669"/>
    <property type="project" value="UniProtKB-KW"/>
</dbReference>
<keyword evidence="11" id="KW-0547">Nucleotide-binding</keyword>
<evidence type="ECO:0000256" key="5">
    <source>
        <dbReference type="ARBA" id="ARBA00022553"/>
    </source>
</evidence>
<evidence type="ECO:0000256" key="1">
    <source>
        <dbReference type="ARBA" id="ARBA00004162"/>
    </source>
</evidence>
<evidence type="ECO:0000256" key="8">
    <source>
        <dbReference type="ARBA" id="ARBA00022692"/>
    </source>
</evidence>
<evidence type="ECO:0000256" key="17">
    <source>
        <dbReference type="ARBA" id="ARBA00023180"/>
    </source>
</evidence>
<evidence type="ECO:0000256" key="2">
    <source>
        <dbReference type="ARBA" id="ARBA00012513"/>
    </source>
</evidence>
<dbReference type="PANTHER" id="PTHR48055:SF36">
    <property type="entry name" value="PROTEIN KINASE, PLANT-TYPE, PUTATIVE-RELATED"/>
    <property type="match status" value="1"/>
</dbReference>
<evidence type="ECO:0000256" key="12">
    <source>
        <dbReference type="ARBA" id="ARBA00022777"/>
    </source>
</evidence>
<keyword evidence="4" id="KW-0723">Serine/threonine-protein kinase</keyword>
<dbReference type="Proteomes" id="UP000436088">
    <property type="component" value="Unassembled WGS sequence"/>
</dbReference>
<feature type="domain" description="Protein kinase" evidence="20">
    <location>
        <begin position="1"/>
        <end position="203"/>
    </location>
</feature>
<name>A0A6A2XDK4_HIBSY</name>
<keyword evidence="15" id="KW-0472">Membrane</keyword>
<keyword evidence="12" id="KW-0418">Kinase</keyword>
<comment type="catalytic activity">
    <reaction evidence="18">
        <text>L-threonyl-[protein] + ATP = O-phospho-L-threonyl-[protein] + ADP + H(+)</text>
        <dbReference type="Rhea" id="RHEA:46608"/>
        <dbReference type="Rhea" id="RHEA-COMP:11060"/>
        <dbReference type="Rhea" id="RHEA-COMP:11605"/>
        <dbReference type="ChEBI" id="CHEBI:15378"/>
        <dbReference type="ChEBI" id="CHEBI:30013"/>
        <dbReference type="ChEBI" id="CHEBI:30616"/>
        <dbReference type="ChEBI" id="CHEBI:61977"/>
        <dbReference type="ChEBI" id="CHEBI:456216"/>
        <dbReference type="EC" id="2.7.11.1"/>
    </reaction>
</comment>
<dbReference type="GO" id="GO:0005886">
    <property type="term" value="C:plasma membrane"/>
    <property type="evidence" value="ECO:0007669"/>
    <property type="project" value="UniProtKB-SubCell"/>
</dbReference>
<dbReference type="Pfam" id="PF07714">
    <property type="entry name" value="PK_Tyr_Ser-Thr"/>
    <property type="match status" value="1"/>
</dbReference>
<evidence type="ECO:0000256" key="3">
    <source>
        <dbReference type="ARBA" id="ARBA00022475"/>
    </source>
</evidence>
<evidence type="ECO:0000313" key="22">
    <source>
        <dbReference type="Proteomes" id="UP000436088"/>
    </source>
</evidence>
<accession>A0A6A2XDK4</accession>
<keyword evidence="9" id="KW-0732">Signal</keyword>
<keyword evidence="8" id="KW-0812">Transmembrane</keyword>
<comment type="caution">
    <text evidence="21">The sequence shown here is derived from an EMBL/GenBank/DDBJ whole genome shotgun (WGS) entry which is preliminary data.</text>
</comment>
<keyword evidence="3" id="KW-1003">Cell membrane</keyword>
<gene>
    <name evidence="21" type="ORF">F3Y22_tig00111794pilonHSYRG00115</name>
</gene>
<evidence type="ECO:0000259" key="20">
    <source>
        <dbReference type="PROSITE" id="PS50011"/>
    </source>
</evidence>
<evidence type="ECO:0000256" key="19">
    <source>
        <dbReference type="ARBA" id="ARBA00048679"/>
    </source>
</evidence>
<evidence type="ECO:0000256" key="9">
    <source>
        <dbReference type="ARBA" id="ARBA00022729"/>
    </source>
</evidence>
<evidence type="ECO:0000256" key="6">
    <source>
        <dbReference type="ARBA" id="ARBA00022614"/>
    </source>
</evidence>
<keyword evidence="7" id="KW-0808">Transferase</keyword>
<sequence length="203" mass="22498">MPNGSLEKWYSHTSALNIVQRLNIMIDVALALEHLLHHGHQTPEIHCDLKPENVLLDEDMVAHVGDFGIAKLLGEEESMKQTITMATIGYMAPEYGTSRIVSTEGDVYSFGILLMETLTRKKQTDETFTDELSLTDLVKELFDSLTNVIDAAILQEGEVHLSAKTSCISSVLELALDCSAESPKRRRKMVDVVANSKRSKPGI</sequence>
<dbReference type="FunFam" id="1.10.510.10:FF:000358">
    <property type="entry name" value="Putative leucine-rich repeat receptor-like serine/threonine-protein kinase"/>
    <property type="match status" value="1"/>
</dbReference>
<dbReference type="EMBL" id="VEPZ02001429">
    <property type="protein sequence ID" value="KAE8673328.1"/>
    <property type="molecule type" value="Genomic_DNA"/>
</dbReference>
<dbReference type="InterPro" id="IPR001245">
    <property type="entry name" value="Ser-Thr/Tyr_kinase_cat_dom"/>
</dbReference>
<dbReference type="InterPro" id="IPR051564">
    <property type="entry name" value="LRR_receptor-like_kinase"/>
</dbReference>
<evidence type="ECO:0000256" key="14">
    <source>
        <dbReference type="ARBA" id="ARBA00022989"/>
    </source>
</evidence>
<protein>
    <recommendedName>
        <fullName evidence="2">non-specific serine/threonine protein kinase</fullName>
        <ecNumber evidence="2">2.7.11.1</ecNumber>
    </recommendedName>
</protein>
<dbReference type="GO" id="GO:0005524">
    <property type="term" value="F:ATP binding"/>
    <property type="evidence" value="ECO:0007669"/>
    <property type="project" value="UniProtKB-KW"/>
</dbReference>
<dbReference type="SMART" id="SM00220">
    <property type="entry name" value="S_TKc"/>
    <property type="match status" value="1"/>
</dbReference>
<keyword evidence="13" id="KW-0067">ATP-binding</keyword>
<evidence type="ECO:0000256" key="16">
    <source>
        <dbReference type="ARBA" id="ARBA00023170"/>
    </source>
</evidence>
<evidence type="ECO:0000256" key="11">
    <source>
        <dbReference type="ARBA" id="ARBA00022741"/>
    </source>
</evidence>
<comment type="catalytic activity">
    <reaction evidence="19">
        <text>L-seryl-[protein] + ATP = O-phospho-L-seryl-[protein] + ADP + H(+)</text>
        <dbReference type="Rhea" id="RHEA:17989"/>
        <dbReference type="Rhea" id="RHEA-COMP:9863"/>
        <dbReference type="Rhea" id="RHEA-COMP:11604"/>
        <dbReference type="ChEBI" id="CHEBI:15378"/>
        <dbReference type="ChEBI" id="CHEBI:29999"/>
        <dbReference type="ChEBI" id="CHEBI:30616"/>
        <dbReference type="ChEBI" id="CHEBI:83421"/>
        <dbReference type="ChEBI" id="CHEBI:456216"/>
        <dbReference type="EC" id="2.7.11.1"/>
    </reaction>
</comment>
<evidence type="ECO:0000256" key="4">
    <source>
        <dbReference type="ARBA" id="ARBA00022527"/>
    </source>
</evidence>
<keyword evidence="14" id="KW-1133">Transmembrane helix</keyword>
<evidence type="ECO:0000256" key="10">
    <source>
        <dbReference type="ARBA" id="ARBA00022737"/>
    </source>
</evidence>
<dbReference type="InterPro" id="IPR011009">
    <property type="entry name" value="Kinase-like_dom_sf"/>
</dbReference>
<reference evidence="21" key="1">
    <citation type="submission" date="2019-09" db="EMBL/GenBank/DDBJ databases">
        <title>Draft genome information of white flower Hibiscus syriacus.</title>
        <authorList>
            <person name="Kim Y.-M."/>
        </authorList>
    </citation>
    <scope>NUCLEOTIDE SEQUENCE [LARGE SCALE GENOMIC DNA]</scope>
    <source>
        <strain evidence="21">YM2019G1</strain>
    </source>
</reference>
<dbReference type="SUPFAM" id="SSF56112">
    <property type="entry name" value="Protein kinase-like (PK-like)"/>
    <property type="match status" value="1"/>
</dbReference>
<dbReference type="InterPro" id="IPR000719">
    <property type="entry name" value="Prot_kinase_dom"/>
</dbReference>
<evidence type="ECO:0000313" key="21">
    <source>
        <dbReference type="EMBL" id="KAE8673328.1"/>
    </source>
</evidence>
<dbReference type="AlphaFoldDB" id="A0A6A2XDK4"/>
<keyword evidence="10" id="KW-0677">Repeat</keyword>
<comment type="subcellular location">
    <subcellularLocation>
        <location evidence="1">Cell membrane</location>
        <topology evidence="1">Single-pass membrane protein</topology>
    </subcellularLocation>
</comment>
<dbReference type="Gene3D" id="1.10.510.10">
    <property type="entry name" value="Transferase(Phosphotransferase) domain 1"/>
    <property type="match status" value="1"/>
</dbReference>
<keyword evidence="5" id="KW-0597">Phosphoprotein</keyword>
<proteinExistence type="predicted"/>
<keyword evidence="16" id="KW-0675">Receptor</keyword>
<keyword evidence="6" id="KW-0433">Leucine-rich repeat</keyword>